<keyword evidence="7" id="KW-1185">Reference proteome</keyword>
<keyword evidence="3 5" id="KW-1133">Transmembrane helix</keyword>
<feature type="transmembrane region" description="Helical" evidence="5">
    <location>
        <begin position="82"/>
        <end position="103"/>
    </location>
</feature>
<evidence type="ECO:0000256" key="2">
    <source>
        <dbReference type="ARBA" id="ARBA00022692"/>
    </source>
</evidence>
<evidence type="ECO:0000256" key="5">
    <source>
        <dbReference type="SAM" id="Phobius"/>
    </source>
</evidence>
<dbReference type="PANTHER" id="PTHR37306:SF1">
    <property type="entry name" value="COLICIN V PRODUCTION PROTEIN"/>
    <property type="match status" value="1"/>
</dbReference>
<evidence type="ECO:0000256" key="4">
    <source>
        <dbReference type="ARBA" id="ARBA00023136"/>
    </source>
</evidence>
<dbReference type="PANTHER" id="PTHR37306">
    <property type="entry name" value="COLICIN V PRODUCTION PROTEIN"/>
    <property type="match status" value="1"/>
</dbReference>
<dbReference type="AlphaFoldDB" id="A0A5C4T935"/>
<feature type="transmembrane region" description="Helical" evidence="5">
    <location>
        <begin position="124"/>
        <end position="146"/>
    </location>
</feature>
<evidence type="ECO:0000313" key="7">
    <source>
        <dbReference type="Proteomes" id="UP000307943"/>
    </source>
</evidence>
<dbReference type="InterPro" id="IPR003825">
    <property type="entry name" value="Colicin-V_CvpA"/>
</dbReference>
<keyword evidence="4 5" id="KW-0472">Membrane</keyword>
<evidence type="ECO:0000256" key="1">
    <source>
        <dbReference type="ARBA" id="ARBA00004141"/>
    </source>
</evidence>
<dbReference type="OrthoDB" id="1809613at2"/>
<dbReference type="Pfam" id="PF02674">
    <property type="entry name" value="Colicin_V"/>
    <property type="match status" value="1"/>
</dbReference>
<feature type="transmembrane region" description="Helical" evidence="5">
    <location>
        <begin position="31"/>
        <end position="48"/>
    </location>
</feature>
<protein>
    <submittedName>
        <fullName evidence="6">CvpA family protein</fullName>
    </submittedName>
</protein>
<name>A0A5C4T935_9BACL</name>
<comment type="subcellular location">
    <subcellularLocation>
        <location evidence="1">Membrane</location>
        <topology evidence="1">Multi-pass membrane protein</topology>
    </subcellularLocation>
</comment>
<accession>A0A5C4T935</accession>
<organism evidence="6 7">
    <name type="scientific">Paenibacillus hemerocallicola</name>
    <dbReference type="NCBI Taxonomy" id="1172614"/>
    <lineage>
        <taxon>Bacteria</taxon>
        <taxon>Bacillati</taxon>
        <taxon>Bacillota</taxon>
        <taxon>Bacilli</taxon>
        <taxon>Bacillales</taxon>
        <taxon>Paenibacillaceae</taxon>
        <taxon>Paenibacillus</taxon>
    </lineage>
</organism>
<dbReference type="GO" id="GO:0009403">
    <property type="term" value="P:toxin biosynthetic process"/>
    <property type="evidence" value="ECO:0007669"/>
    <property type="project" value="InterPro"/>
</dbReference>
<evidence type="ECO:0000256" key="3">
    <source>
        <dbReference type="ARBA" id="ARBA00022989"/>
    </source>
</evidence>
<dbReference type="EMBL" id="VDCQ01000018">
    <property type="protein sequence ID" value="TNJ65541.1"/>
    <property type="molecule type" value="Genomic_DNA"/>
</dbReference>
<sequence length="185" mass="20633">MDSMNTLDIVAAVLVAAALFLGYHRGFVAQLVSIAGLFIAYLAAYWLYDDVSPAVARFLPLDRLQNYGQFAFLVEGLKWNVYFYNAVAFAVIFFVVKIGMSVVGRLLHLIVSIPGLKTFNKWSGAALALLEAIILFIIAVHVMIVIPSERLQRTLEGSVSAGYTIQYTPELTNKLMELWNKERPN</sequence>
<comment type="caution">
    <text evidence="6">The sequence shown here is derived from an EMBL/GenBank/DDBJ whole genome shotgun (WGS) entry which is preliminary data.</text>
</comment>
<reference evidence="6 7" key="1">
    <citation type="submission" date="2019-05" db="EMBL/GenBank/DDBJ databases">
        <title>We sequenced the genome of Paenibacillus hemerocallicola KCTC 33185 for further insight into its adaptation and study the phylogeny of Paenibacillus.</title>
        <authorList>
            <person name="Narsing Rao M.P."/>
        </authorList>
    </citation>
    <scope>NUCLEOTIDE SEQUENCE [LARGE SCALE GENOMIC DNA]</scope>
    <source>
        <strain evidence="6 7">KCTC 33185</strain>
    </source>
</reference>
<keyword evidence="2 5" id="KW-0812">Transmembrane</keyword>
<gene>
    <name evidence="6" type="ORF">FE784_15105</name>
</gene>
<evidence type="ECO:0000313" key="6">
    <source>
        <dbReference type="EMBL" id="TNJ65541.1"/>
    </source>
</evidence>
<dbReference type="GO" id="GO:0016020">
    <property type="term" value="C:membrane"/>
    <property type="evidence" value="ECO:0007669"/>
    <property type="project" value="UniProtKB-SubCell"/>
</dbReference>
<dbReference type="Proteomes" id="UP000307943">
    <property type="component" value="Unassembled WGS sequence"/>
</dbReference>
<proteinExistence type="predicted"/>